<comment type="similarity">
    <text evidence="5 6">Belongs to the ATP:guanido phosphotransferase family.</text>
</comment>
<evidence type="ECO:0000313" key="9">
    <source>
        <dbReference type="Proteomes" id="UP000627781"/>
    </source>
</evidence>
<proteinExistence type="inferred from homology"/>
<dbReference type="Gene3D" id="3.30.590.10">
    <property type="entry name" value="Glutamine synthetase/guanido kinase, catalytic domain"/>
    <property type="match status" value="1"/>
</dbReference>
<gene>
    <name evidence="5" type="primary">mcsB</name>
    <name evidence="8" type="ORF">H9661_15095</name>
</gene>
<keyword evidence="2 5" id="KW-0547">Nucleotide-binding</keyword>
<feature type="binding site" evidence="6">
    <location>
        <begin position="17"/>
        <end position="21"/>
    </location>
    <ligand>
        <name>ATP</name>
        <dbReference type="ChEBI" id="CHEBI:30616"/>
    </ligand>
</feature>
<dbReference type="Pfam" id="PF00217">
    <property type="entry name" value="ATP-gua_Ptrans"/>
    <property type="match status" value="1"/>
</dbReference>
<feature type="binding site" evidence="5 6">
    <location>
        <position position="113"/>
    </location>
    <ligand>
        <name>ATP</name>
        <dbReference type="ChEBI" id="CHEBI:30616"/>
    </ligand>
</feature>
<dbReference type="EC" id="2.7.14.1" evidence="5"/>
<feature type="binding site" evidence="6">
    <location>
        <begin position="164"/>
        <end position="168"/>
    </location>
    <ligand>
        <name>ATP</name>
        <dbReference type="ChEBI" id="CHEBI:30616"/>
    </ligand>
</feature>
<dbReference type="PANTHER" id="PTHR11547">
    <property type="entry name" value="ARGININE OR CREATINE KINASE"/>
    <property type="match status" value="1"/>
</dbReference>
<reference evidence="8 9" key="1">
    <citation type="submission" date="2020-08" db="EMBL/GenBank/DDBJ databases">
        <title>A Genomic Blueprint of the Chicken Gut Microbiome.</title>
        <authorList>
            <person name="Gilroy R."/>
            <person name="Ravi A."/>
            <person name="Getino M."/>
            <person name="Pursley I."/>
            <person name="Horton D.L."/>
            <person name="Alikhan N.-F."/>
            <person name="Baker D."/>
            <person name="Gharbi K."/>
            <person name="Hall N."/>
            <person name="Watson M."/>
            <person name="Adriaenssens E.M."/>
            <person name="Foster-Nyarko E."/>
            <person name="Jarju S."/>
            <person name="Secka A."/>
            <person name="Antonio M."/>
            <person name="Oren A."/>
            <person name="Chaudhuri R."/>
            <person name="La Ragione R.M."/>
            <person name="Hildebrand F."/>
            <person name="Pallen M.J."/>
        </authorList>
    </citation>
    <scope>NUCLEOTIDE SEQUENCE [LARGE SCALE GENOMIC DNA]</scope>
    <source>
        <strain evidence="8 9">Sa3CVN1</strain>
    </source>
</reference>
<comment type="caution">
    <text evidence="8">The sequence shown here is derived from an EMBL/GenBank/DDBJ whole genome shotgun (WGS) entry which is preliminary data.</text>
</comment>
<evidence type="ECO:0000313" key="8">
    <source>
        <dbReference type="EMBL" id="MBD7912676.1"/>
    </source>
</evidence>
<evidence type="ECO:0000256" key="4">
    <source>
        <dbReference type="ARBA" id="ARBA00022840"/>
    </source>
</evidence>
<evidence type="ECO:0000256" key="2">
    <source>
        <dbReference type="ARBA" id="ARBA00022741"/>
    </source>
</evidence>
<dbReference type="InterPro" id="IPR000749">
    <property type="entry name" value="ATP-guanido_PTrfase"/>
</dbReference>
<dbReference type="RefSeq" id="WP_143318476.1">
    <property type="nucleotide sequence ID" value="NZ_JACSRA010000027.1"/>
</dbReference>
<dbReference type="HAMAP" id="MF_00602">
    <property type="entry name" value="Prot_Arg_kinase"/>
    <property type="match status" value="1"/>
</dbReference>
<name>A0ABR8PWZ1_9CLOT</name>
<dbReference type="InterPro" id="IPR022414">
    <property type="entry name" value="ATP-guanido_PTrfase_cat"/>
</dbReference>
<evidence type="ECO:0000256" key="1">
    <source>
        <dbReference type="ARBA" id="ARBA00022679"/>
    </source>
</evidence>
<dbReference type="InterPro" id="IPR014746">
    <property type="entry name" value="Gln_synth/guanido_kin_cat_dom"/>
</dbReference>
<dbReference type="CDD" id="cd07930">
    <property type="entry name" value="bacterial_phosphagen_kinase"/>
    <property type="match status" value="1"/>
</dbReference>
<evidence type="ECO:0000256" key="6">
    <source>
        <dbReference type="PROSITE-ProRule" id="PRU00843"/>
    </source>
</evidence>
<protein>
    <recommendedName>
        <fullName evidence="5">Protein-arginine kinase</fullName>
        <ecNumber evidence="5">2.7.14.1</ecNumber>
    </recommendedName>
</protein>
<keyword evidence="3 5" id="KW-0418">Kinase</keyword>
<evidence type="ECO:0000256" key="3">
    <source>
        <dbReference type="ARBA" id="ARBA00022777"/>
    </source>
</evidence>
<dbReference type="SUPFAM" id="SSF55931">
    <property type="entry name" value="Glutamine synthetase/guanido kinase"/>
    <property type="match status" value="1"/>
</dbReference>
<feature type="binding site" evidence="6">
    <location>
        <begin position="195"/>
        <end position="200"/>
    </location>
    <ligand>
        <name>ATP</name>
        <dbReference type="ChEBI" id="CHEBI:30616"/>
    </ligand>
</feature>
<evidence type="ECO:0000256" key="5">
    <source>
        <dbReference type="HAMAP-Rule" id="MF_00602"/>
    </source>
</evidence>
<dbReference type="PROSITE" id="PS51510">
    <property type="entry name" value="PHOSPHAGEN_KINASE_C"/>
    <property type="match status" value="1"/>
</dbReference>
<sequence>MKNWIDSEVAAEDVVISSKVCLIRNFYNSLFTDKMKTEEARENVDRLYEILLDKIDEEMTLVRSWEHNIDFLKVYLEKHLISEGLVKRRDRSAFIINKDETLSIMINEEDNLRIQCITDGLDLTNAYNYVNKIDDYIEEVIGYAFDENFGYLTASPSNVGTGLKASVMVHLPALSISEEISNIFNGLNKVGMNIEGLYLESSKAWGNIYQISNQVTLGVRELEVIDNLEGIVNNIINEEKKFREVVDDKYKNELEDKIYRAYGVMKYAKLIKPKEVLDLLSYLRLGTEMGLLHIDKKVLNKLLIDTRTSMIQRSLPKGTDTMEQDIYRANIIKERLI</sequence>
<comment type="function">
    <text evidence="5">Catalyzes the specific phosphorylation of arginine residues in proteins.</text>
</comment>
<comment type="caution">
    <text evidence="5">Lacks conserved residue(s) required for the propagation of feature annotation.</text>
</comment>
<keyword evidence="9" id="KW-1185">Reference proteome</keyword>
<dbReference type="Proteomes" id="UP000627781">
    <property type="component" value="Unassembled WGS sequence"/>
</dbReference>
<dbReference type="EMBL" id="JACSRA010000027">
    <property type="protein sequence ID" value="MBD7912676.1"/>
    <property type="molecule type" value="Genomic_DNA"/>
</dbReference>
<feature type="domain" description="Phosphagen kinase C-terminal" evidence="7">
    <location>
        <begin position="14"/>
        <end position="242"/>
    </location>
</feature>
<dbReference type="PANTHER" id="PTHR11547:SF38">
    <property type="entry name" value="ARGININE KINASE 1-RELATED"/>
    <property type="match status" value="1"/>
</dbReference>
<comment type="catalytic activity">
    <reaction evidence="5">
        <text>L-arginyl-[protein] + ATP = N(omega)-phospho-L-arginyl-[protein] + ADP + H(+)</text>
        <dbReference type="Rhea" id="RHEA:43384"/>
        <dbReference type="Rhea" id="RHEA-COMP:10532"/>
        <dbReference type="Rhea" id="RHEA-COMP:10533"/>
        <dbReference type="ChEBI" id="CHEBI:15378"/>
        <dbReference type="ChEBI" id="CHEBI:29965"/>
        <dbReference type="ChEBI" id="CHEBI:30616"/>
        <dbReference type="ChEBI" id="CHEBI:83226"/>
        <dbReference type="ChEBI" id="CHEBI:456216"/>
        <dbReference type="EC" id="2.7.14.1"/>
    </reaction>
</comment>
<dbReference type="NCBIfam" id="NF002194">
    <property type="entry name" value="PRK01059.1-4"/>
    <property type="match status" value="1"/>
</dbReference>
<feature type="binding site" evidence="5 6">
    <location>
        <position position="79"/>
    </location>
    <ligand>
        <name>ATP</name>
        <dbReference type="ChEBI" id="CHEBI:30616"/>
    </ligand>
</feature>
<keyword evidence="4 5" id="KW-0067">ATP-binding</keyword>
<evidence type="ECO:0000259" key="7">
    <source>
        <dbReference type="PROSITE" id="PS51510"/>
    </source>
</evidence>
<organism evidence="8 9">
    <name type="scientific">Clostridium cibarium</name>
    <dbReference type="NCBI Taxonomy" id="2762247"/>
    <lineage>
        <taxon>Bacteria</taxon>
        <taxon>Bacillati</taxon>
        <taxon>Bacillota</taxon>
        <taxon>Clostridia</taxon>
        <taxon>Eubacteriales</taxon>
        <taxon>Clostridiaceae</taxon>
        <taxon>Clostridium</taxon>
    </lineage>
</organism>
<dbReference type="GO" id="GO:1990424">
    <property type="term" value="F:protein arginine kinase activity"/>
    <property type="evidence" value="ECO:0007669"/>
    <property type="project" value="UniProtKB-EC"/>
</dbReference>
<dbReference type="InterPro" id="IPR023660">
    <property type="entry name" value="Arg_Kinase"/>
</dbReference>
<keyword evidence="1 5" id="KW-0808">Transferase</keyword>
<accession>A0ABR8PWZ1</accession>